<keyword evidence="5" id="KW-1185">Reference proteome</keyword>
<dbReference type="InterPro" id="IPR011990">
    <property type="entry name" value="TPR-like_helical_dom_sf"/>
</dbReference>
<dbReference type="RefSeq" id="WP_073055061.1">
    <property type="nucleotide sequence ID" value="NZ_FQUP01000003.1"/>
</dbReference>
<dbReference type="InterPro" id="IPR019734">
    <property type="entry name" value="TPR_rpt"/>
</dbReference>
<dbReference type="PANTHER" id="PTHR44858">
    <property type="entry name" value="TETRATRICOPEPTIDE REPEAT PROTEIN 6"/>
    <property type="match status" value="1"/>
</dbReference>
<dbReference type="GO" id="GO:0046813">
    <property type="term" value="P:receptor-mediated virion attachment to host cell"/>
    <property type="evidence" value="ECO:0007669"/>
    <property type="project" value="TreeGrafter"/>
</dbReference>
<dbReference type="AlphaFoldDB" id="A0A1M5GKJ9"/>
<accession>A0A1M5GKJ9</accession>
<dbReference type="OrthoDB" id="6193797at2"/>
<dbReference type="InterPro" id="IPR002201">
    <property type="entry name" value="Glyco_trans_9"/>
</dbReference>
<keyword evidence="1" id="KW-0677">Repeat</keyword>
<dbReference type="Gene3D" id="1.25.40.10">
    <property type="entry name" value="Tetratricopeptide repeat domain"/>
    <property type="match status" value="4"/>
</dbReference>
<sequence length="662" mass="71032">MNKAQPQLQLTFGKAVAAYQAGRLREAEQQCRLVIAALPKLFDARFLMGLVQAGLSAHKQAVESFDRALALRPKVPDVLAAKAASLQALNKPAEAVACYDAALAAAPVNAELAYNRATALESLGRTDAAIAGYDAAITARPDFVEALNNRGVLLQAGGRLDAALADYDRGLAVRSDHVPMLHNRGRLLRDLGRFDEALMSLDRAIAAAPGRADLFNSRGLTLLAAGRADQALASFDRGLAFAPADGALRLNKAKALLDLGRAGDALATLEAAQAALRTKPEFAVIEAAALFELQRYEDAAATCGRTLAAHDDHAGLWTDRGNALRECGRFDEALASYDRALAMEPQHRPALYGRGTLLLFLGRHAEGWPGFEHRRITAVWRARGAGTPEWDGGPLAGRTLLLHAEQGLGDTIQFVRFAADVAADGAKIIVEVPQSLRALVGTMPGIDVRAQAEPPPMHDVHASLMSLPFLLGVGDRLGRGQVPYFTPDATRVQSWRARLPEGPFRIGIAWQGNPRAAVDRLRSVPLDAFAPLAAVPGIELVSLQKGDGLDQLDRLPDGMEVTVLPDDFATGPDSFMDTAAVMANLDLIVSIDSAVSHLAGALGRPLFVALKQVPEWRWGPDGEMSDWYPSARLFRQSRRGDWQELFERIASAVAAFKNAAGR</sequence>
<dbReference type="Pfam" id="PF01075">
    <property type="entry name" value="Glyco_transf_9"/>
    <property type="match status" value="1"/>
</dbReference>
<evidence type="ECO:0000313" key="4">
    <source>
        <dbReference type="EMBL" id="SHG04216.1"/>
    </source>
</evidence>
<dbReference type="SMART" id="SM00028">
    <property type="entry name" value="TPR"/>
    <property type="match status" value="10"/>
</dbReference>
<proteinExistence type="predicted"/>
<dbReference type="PROSITE" id="PS50005">
    <property type="entry name" value="TPR"/>
    <property type="match status" value="4"/>
</dbReference>
<dbReference type="Gene3D" id="3.40.50.2000">
    <property type="entry name" value="Glycogen Phosphorylase B"/>
    <property type="match status" value="1"/>
</dbReference>
<feature type="repeat" description="TPR" evidence="3">
    <location>
        <begin position="42"/>
        <end position="75"/>
    </location>
</feature>
<dbReference type="Proteomes" id="UP000184485">
    <property type="component" value="Unassembled WGS sequence"/>
</dbReference>
<name>A0A1M5GKJ9_9HYPH</name>
<dbReference type="GO" id="GO:0016757">
    <property type="term" value="F:glycosyltransferase activity"/>
    <property type="evidence" value="ECO:0007669"/>
    <property type="project" value="InterPro"/>
</dbReference>
<evidence type="ECO:0000256" key="1">
    <source>
        <dbReference type="ARBA" id="ARBA00022737"/>
    </source>
</evidence>
<protein>
    <submittedName>
        <fullName evidence="4">Tetratricopeptide (TPR) repeat</fullName>
    </submittedName>
</protein>
<reference evidence="4 5" key="1">
    <citation type="submission" date="2016-11" db="EMBL/GenBank/DDBJ databases">
        <authorList>
            <person name="Jaros S."/>
            <person name="Januszkiewicz K."/>
            <person name="Wedrychowicz H."/>
        </authorList>
    </citation>
    <scope>NUCLEOTIDE SEQUENCE [LARGE SCALE GENOMIC DNA]</scope>
    <source>
        <strain evidence="4 5">DSM 19436</strain>
    </source>
</reference>
<feature type="repeat" description="TPR" evidence="3">
    <location>
        <begin position="178"/>
        <end position="211"/>
    </location>
</feature>
<dbReference type="EMBL" id="FQUP01000003">
    <property type="protein sequence ID" value="SHG04216.1"/>
    <property type="molecule type" value="Genomic_DNA"/>
</dbReference>
<organism evidence="4 5">
    <name type="scientific">Kaistia soli DSM 19436</name>
    <dbReference type="NCBI Taxonomy" id="1122133"/>
    <lineage>
        <taxon>Bacteria</taxon>
        <taxon>Pseudomonadati</taxon>
        <taxon>Pseudomonadota</taxon>
        <taxon>Alphaproteobacteria</taxon>
        <taxon>Hyphomicrobiales</taxon>
        <taxon>Kaistiaceae</taxon>
        <taxon>Kaistia</taxon>
    </lineage>
</organism>
<evidence type="ECO:0000256" key="3">
    <source>
        <dbReference type="PROSITE-ProRule" id="PRU00339"/>
    </source>
</evidence>
<gene>
    <name evidence="4" type="ORF">SAMN02745157_3439</name>
</gene>
<dbReference type="STRING" id="1122133.SAMN02745157_3439"/>
<dbReference type="SUPFAM" id="SSF53756">
    <property type="entry name" value="UDP-Glycosyltransferase/glycogen phosphorylase"/>
    <property type="match status" value="1"/>
</dbReference>
<dbReference type="SUPFAM" id="SSF48452">
    <property type="entry name" value="TPR-like"/>
    <property type="match status" value="2"/>
</dbReference>
<keyword evidence="2 3" id="KW-0802">TPR repeat</keyword>
<feature type="repeat" description="TPR" evidence="3">
    <location>
        <begin position="212"/>
        <end position="245"/>
    </location>
</feature>
<evidence type="ECO:0000313" key="5">
    <source>
        <dbReference type="Proteomes" id="UP000184485"/>
    </source>
</evidence>
<dbReference type="PANTHER" id="PTHR44858:SF1">
    <property type="entry name" value="UDP-N-ACETYLGLUCOSAMINE--PEPTIDE N-ACETYLGLUCOSAMINYLTRANSFERASE SPINDLY-RELATED"/>
    <property type="match status" value="1"/>
</dbReference>
<dbReference type="GO" id="GO:0009279">
    <property type="term" value="C:cell outer membrane"/>
    <property type="evidence" value="ECO:0007669"/>
    <property type="project" value="TreeGrafter"/>
</dbReference>
<dbReference type="InterPro" id="IPR050498">
    <property type="entry name" value="Ycf3"/>
</dbReference>
<evidence type="ECO:0000256" key="2">
    <source>
        <dbReference type="ARBA" id="ARBA00022803"/>
    </source>
</evidence>
<dbReference type="PROSITE" id="PS50293">
    <property type="entry name" value="TPR_REGION"/>
    <property type="match status" value="1"/>
</dbReference>
<feature type="repeat" description="TPR" evidence="3">
    <location>
        <begin position="314"/>
        <end position="347"/>
    </location>
</feature>
<dbReference type="Pfam" id="PF13432">
    <property type="entry name" value="TPR_16"/>
    <property type="match status" value="5"/>
</dbReference>